<dbReference type="EMBL" id="GBRH01187123">
    <property type="protein sequence ID" value="JAE10773.1"/>
    <property type="molecule type" value="Transcribed_RNA"/>
</dbReference>
<keyword evidence="1" id="KW-0472">Membrane</keyword>
<reference evidence="2" key="1">
    <citation type="submission" date="2014-09" db="EMBL/GenBank/DDBJ databases">
        <authorList>
            <person name="Magalhaes I.L.F."/>
            <person name="Oliveira U."/>
            <person name="Santos F.R."/>
            <person name="Vidigal T.H.D.A."/>
            <person name="Brescovit A.D."/>
            <person name="Santos A.J."/>
        </authorList>
    </citation>
    <scope>NUCLEOTIDE SEQUENCE</scope>
    <source>
        <tissue evidence="2">Shoot tissue taken approximately 20 cm above the soil surface</tissue>
    </source>
</reference>
<sequence length="57" mass="6485">MDEHMSMKGKSYKRINKRYVPVGNVNLVYNLALCFAGIQCCSIQSNDLDLNKKVLGY</sequence>
<evidence type="ECO:0000313" key="2">
    <source>
        <dbReference type="EMBL" id="JAE10773.1"/>
    </source>
</evidence>
<reference evidence="2" key="2">
    <citation type="journal article" date="2015" name="Data Brief">
        <title>Shoot transcriptome of the giant reed, Arundo donax.</title>
        <authorList>
            <person name="Barrero R.A."/>
            <person name="Guerrero F.D."/>
            <person name="Moolhuijzen P."/>
            <person name="Goolsby J.A."/>
            <person name="Tidwell J."/>
            <person name="Bellgard S.E."/>
            <person name="Bellgard M.I."/>
        </authorList>
    </citation>
    <scope>NUCLEOTIDE SEQUENCE</scope>
    <source>
        <tissue evidence="2">Shoot tissue taken approximately 20 cm above the soil surface</tissue>
    </source>
</reference>
<name>A0A0A9FR40_ARUDO</name>
<feature type="transmembrane region" description="Helical" evidence="1">
    <location>
        <begin position="20"/>
        <end position="38"/>
    </location>
</feature>
<accession>A0A0A9FR40</accession>
<evidence type="ECO:0000256" key="1">
    <source>
        <dbReference type="SAM" id="Phobius"/>
    </source>
</evidence>
<keyword evidence="1" id="KW-0812">Transmembrane</keyword>
<proteinExistence type="predicted"/>
<keyword evidence="1" id="KW-1133">Transmembrane helix</keyword>
<dbReference type="AlphaFoldDB" id="A0A0A9FR40"/>
<organism evidence="2">
    <name type="scientific">Arundo donax</name>
    <name type="common">Giant reed</name>
    <name type="synonym">Donax arundinaceus</name>
    <dbReference type="NCBI Taxonomy" id="35708"/>
    <lineage>
        <taxon>Eukaryota</taxon>
        <taxon>Viridiplantae</taxon>
        <taxon>Streptophyta</taxon>
        <taxon>Embryophyta</taxon>
        <taxon>Tracheophyta</taxon>
        <taxon>Spermatophyta</taxon>
        <taxon>Magnoliopsida</taxon>
        <taxon>Liliopsida</taxon>
        <taxon>Poales</taxon>
        <taxon>Poaceae</taxon>
        <taxon>PACMAD clade</taxon>
        <taxon>Arundinoideae</taxon>
        <taxon>Arundineae</taxon>
        <taxon>Arundo</taxon>
    </lineage>
</organism>
<protein>
    <submittedName>
        <fullName evidence="2">Uncharacterized protein</fullName>
    </submittedName>
</protein>